<sequence>MLEVGSANTDPRKNEGGPRETRDTIAVLTVGHPARLSGPRKEKLPQECRKVNGAASDQSVVYLLNPGVQRLTNTSRDVSISELWRWDPRLYRADIPVATLTDRRELSQ</sequence>
<evidence type="ECO:0000313" key="3">
    <source>
        <dbReference type="Proteomes" id="UP001519460"/>
    </source>
</evidence>
<reference evidence="2 3" key="1">
    <citation type="journal article" date="2023" name="Sci. Data">
        <title>Genome assembly of the Korean intertidal mud-creeper Batillaria attramentaria.</title>
        <authorList>
            <person name="Patra A.K."/>
            <person name="Ho P.T."/>
            <person name="Jun S."/>
            <person name="Lee S.J."/>
            <person name="Kim Y."/>
            <person name="Won Y.J."/>
        </authorList>
    </citation>
    <scope>NUCLEOTIDE SEQUENCE [LARGE SCALE GENOMIC DNA]</scope>
    <source>
        <strain evidence="2">Wonlab-2016</strain>
    </source>
</reference>
<keyword evidence="3" id="KW-1185">Reference proteome</keyword>
<evidence type="ECO:0000313" key="2">
    <source>
        <dbReference type="EMBL" id="KAK7508703.1"/>
    </source>
</evidence>
<organism evidence="2 3">
    <name type="scientific">Batillaria attramentaria</name>
    <dbReference type="NCBI Taxonomy" id="370345"/>
    <lineage>
        <taxon>Eukaryota</taxon>
        <taxon>Metazoa</taxon>
        <taxon>Spiralia</taxon>
        <taxon>Lophotrochozoa</taxon>
        <taxon>Mollusca</taxon>
        <taxon>Gastropoda</taxon>
        <taxon>Caenogastropoda</taxon>
        <taxon>Sorbeoconcha</taxon>
        <taxon>Cerithioidea</taxon>
        <taxon>Batillariidae</taxon>
        <taxon>Batillaria</taxon>
    </lineage>
</organism>
<feature type="region of interest" description="Disordered" evidence="1">
    <location>
        <begin position="1"/>
        <end position="23"/>
    </location>
</feature>
<gene>
    <name evidence="2" type="ORF">BaRGS_00000269</name>
</gene>
<dbReference type="AlphaFoldDB" id="A0ABD0M9Z5"/>
<comment type="caution">
    <text evidence="2">The sequence shown here is derived from an EMBL/GenBank/DDBJ whole genome shotgun (WGS) entry which is preliminary data.</text>
</comment>
<dbReference type="Proteomes" id="UP001519460">
    <property type="component" value="Unassembled WGS sequence"/>
</dbReference>
<name>A0ABD0M9Z5_9CAEN</name>
<evidence type="ECO:0000256" key="1">
    <source>
        <dbReference type="SAM" id="MobiDB-lite"/>
    </source>
</evidence>
<proteinExistence type="predicted"/>
<feature type="compositionally biased region" description="Basic and acidic residues" evidence="1">
    <location>
        <begin position="10"/>
        <end position="23"/>
    </location>
</feature>
<dbReference type="EMBL" id="JACVVK020000001">
    <property type="protein sequence ID" value="KAK7508703.1"/>
    <property type="molecule type" value="Genomic_DNA"/>
</dbReference>
<accession>A0ABD0M9Z5</accession>
<protein>
    <submittedName>
        <fullName evidence="2">Uncharacterized protein</fullName>
    </submittedName>
</protein>